<keyword evidence="2 5" id="KW-0812">Transmembrane</keyword>
<comment type="subcellular location">
    <subcellularLocation>
        <location evidence="1">Membrane</location>
        <topology evidence="1">Multi-pass membrane protein</topology>
    </subcellularLocation>
</comment>
<reference evidence="7 8" key="1">
    <citation type="submission" date="2016-10" db="EMBL/GenBank/DDBJ databases">
        <authorList>
            <person name="de Groot N.N."/>
        </authorList>
    </citation>
    <scope>NUCLEOTIDE SEQUENCE [LARGE SCALE GENOMIC DNA]</scope>
    <source>
        <strain evidence="7 8">U95</strain>
    </source>
</reference>
<dbReference type="RefSeq" id="WP_090217240.1">
    <property type="nucleotide sequence ID" value="NZ_FMWG01000003.1"/>
</dbReference>
<dbReference type="Proteomes" id="UP000198767">
    <property type="component" value="Unassembled WGS sequence"/>
</dbReference>
<feature type="transmembrane region" description="Helical" evidence="5">
    <location>
        <begin position="161"/>
        <end position="184"/>
    </location>
</feature>
<evidence type="ECO:0000256" key="5">
    <source>
        <dbReference type="SAM" id="Phobius"/>
    </source>
</evidence>
<gene>
    <name evidence="7" type="ORF">SAMN04488118_103181</name>
</gene>
<evidence type="ECO:0000256" key="3">
    <source>
        <dbReference type="ARBA" id="ARBA00022989"/>
    </source>
</evidence>
<dbReference type="OrthoDB" id="7872013at2"/>
<feature type="transmembrane region" description="Helical" evidence="5">
    <location>
        <begin position="101"/>
        <end position="128"/>
    </location>
</feature>
<evidence type="ECO:0000313" key="7">
    <source>
        <dbReference type="EMBL" id="SCZ57958.1"/>
    </source>
</evidence>
<name>A0A1G5Q8K9_9RHOB</name>
<dbReference type="GO" id="GO:0016020">
    <property type="term" value="C:membrane"/>
    <property type="evidence" value="ECO:0007669"/>
    <property type="project" value="UniProtKB-SubCell"/>
</dbReference>
<evidence type="ECO:0000256" key="4">
    <source>
        <dbReference type="ARBA" id="ARBA00023136"/>
    </source>
</evidence>
<dbReference type="InterPro" id="IPR006977">
    <property type="entry name" value="Yip1_dom"/>
</dbReference>
<keyword evidence="3 5" id="KW-1133">Transmembrane helix</keyword>
<dbReference type="Pfam" id="PF04893">
    <property type="entry name" value="Yip1"/>
    <property type="match status" value="1"/>
</dbReference>
<keyword evidence="8" id="KW-1185">Reference proteome</keyword>
<feature type="transmembrane region" description="Helical" evidence="5">
    <location>
        <begin position="33"/>
        <end position="52"/>
    </location>
</feature>
<feature type="transmembrane region" description="Helical" evidence="5">
    <location>
        <begin position="135"/>
        <end position="155"/>
    </location>
</feature>
<protein>
    <submittedName>
        <fullName evidence="7">Yip1 domain-containing protein</fullName>
    </submittedName>
</protein>
<feature type="domain" description="Yip1" evidence="6">
    <location>
        <begin position="15"/>
        <end position="179"/>
    </location>
</feature>
<evidence type="ECO:0000313" key="8">
    <source>
        <dbReference type="Proteomes" id="UP000198767"/>
    </source>
</evidence>
<keyword evidence="4 5" id="KW-0472">Membrane</keyword>
<sequence>MNPMTEFKPLVALTLKEPIEAVQQLLGQDFPKAAIWSGFLLVQVLFTMVFVVQDMVLPMPDISMMALVSPQAHLGASILLQLAFATMITFCGRWLQGSGTFLQVLTCMAWLQFLQVIAFGILTVLMLIAPAFANLLSLGVSVFAFYLSLHFVNAVHNLGSLWRAFGVILLAGLSIISLIFALLARVY</sequence>
<accession>A0A1G5Q8K9</accession>
<evidence type="ECO:0000256" key="1">
    <source>
        <dbReference type="ARBA" id="ARBA00004141"/>
    </source>
</evidence>
<proteinExistence type="predicted"/>
<organism evidence="7 8">
    <name type="scientific">Epibacterium ulvae</name>
    <dbReference type="NCBI Taxonomy" id="1156985"/>
    <lineage>
        <taxon>Bacteria</taxon>
        <taxon>Pseudomonadati</taxon>
        <taxon>Pseudomonadota</taxon>
        <taxon>Alphaproteobacteria</taxon>
        <taxon>Rhodobacterales</taxon>
        <taxon>Roseobacteraceae</taxon>
        <taxon>Epibacterium</taxon>
    </lineage>
</organism>
<dbReference type="EMBL" id="FMWG01000003">
    <property type="protein sequence ID" value="SCZ57958.1"/>
    <property type="molecule type" value="Genomic_DNA"/>
</dbReference>
<evidence type="ECO:0000256" key="2">
    <source>
        <dbReference type="ARBA" id="ARBA00022692"/>
    </source>
</evidence>
<evidence type="ECO:0000259" key="6">
    <source>
        <dbReference type="Pfam" id="PF04893"/>
    </source>
</evidence>
<feature type="transmembrane region" description="Helical" evidence="5">
    <location>
        <begin position="73"/>
        <end position="95"/>
    </location>
</feature>
<dbReference type="AlphaFoldDB" id="A0A1G5Q8K9"/>
<dbReference type="STRING" id="1156985.SAMN04488118_103181"/>